<gene>
    <name evidence="2" type="ORF">ALO71_01820</name>
</gene>
<dbReference type="AlphaFoldDB" id="A0A0P9PN02"/>
<evidence type="ECO:0000313" key="3">
    <source>
        <dbReference type="Proteomes" id="UP000050346"/>
    </source>
</evidence>
<dbReference type="Proteomes" id="UP000050346">
    <property type="component" value="Unassembled WGS sequence"/>
</dbReference>
<feature type="compositionally biased region" description="Basic and acidic residues" evidence="1">
    <location>
        <begin position="219"/>
        <end position="237"/>
    </location>
</feature>
<sequence>MRHLKAVRLPPSDPHSALRRPGRVMPARYAAPRHLSEQQLKNPLIRSAYERLSNMDSYRGQYLRRLDGVHGDRRTRREKFLAIERVAEQLLVRLDLATSVLGYIDPDNGRYVLNTQCGIAEDAGISAPALCRLMKTLDDAGYVYRRIERIRLDEKDDNGLHLVRTRVLIRFTKLFWKDLGLAYVFERVQKSAKKRRDAQLRDIGQQRLADMEKHSLELQRRETSRQRWQAKENREAGVPDTQDVADSSTSMPGSNTVSSALDRLLASRTRKA</sequence>
<protein>
    <submittedName>
        <fullName evidence="2">Uncharacterized protein</fullName>
    </submittedName>
</protein>
<dbReference type="EMBL" id="LJQG01000161">
    <property type="protein sequence ID" value="KPX18891.1"/>
    <property type="molecule type" value="Genomic_DNA"/>
</dbReference>
<evidence type="ECO:0000313" key="2">
    <source>
        <dbReference type="EMBL" id="KPX18891.1"/>
    </source>
</evidence>
<evidence type="ECO:0000256" key="1">
    <source>
        <dbReference type="SAM" id="MobiDB-lite"/>
    </source>
</evidence>
<organism evidence="2 3">
    <name type="scientific">Pseudomonas amygdali pv. dendropanacis</name>
    <dbReference type="NCBI Taxonomy" id="235272"/>
    <lineage>
        <taxon>Bacteria</taxon>
        <taxon>Pseudomonadati</taxon>
        <taxon>Pseudomonadota</taxon>
        <taxon>Gammaproteobacteria</taxon>
        <taxon>Pseudomonadales</taxon>
        <taxon>Pseudomonadaceae</taxon>
        <taxon>Pseudomonas</taxon>
        <taxon>Pseudomonas amygdali</taxon>
    </lineage>
</organism>
<feature type="region of interest" description="Disordered" evidence="1">
    <location>
        <begin position="219"/>
        <end position="272"/>
    </location>
</feature>
<reference evidence="2 3" key="1">
    <citation type="submission" date="2015-09" db="EMBL/GenBank/DDBJ databases">
        <title>Genome announcement of multiple Pseudomonas syringae strains.</title>
        <authorList>
            <person name="Thakur S."/>
            <person name="Wang P.W."/>
            <person name="Gong Y."/>
            <person name="Weir B.S."/>
            <person name="Guttman D.S."/>
        </authorList>
    </citation>
    <scope>NUCLEOTIDE SEQUENCE [LARGE SCALE GENOMIC DNA]</scope>
    <source>
        <strain evidence="2 3">ICMP9150</strain>
    </source>
</reference>
<name>A0A0P9PN02_PSEA0</name>
<proteinExistence type="predicted"/>
<dbReference type="PATRIC" id="fig|235272.12.peg.2449"/>
<feature type="region of interest" description="Disordered" evidence="1">
    <location>
        <begin position="1"/>
        <end position="22"/>
    </location>
</feature>
<accession>A0A0P9PN02</accession>
<feature type="compositionally biased region" description="Polar residues" evidence="1">
    <location>
        <begin position="244"/>
        <end position="259"/>
    </location>
</feature>
<comment type="caution">
    <text evidence="2">The sequence shown here is derived from an EMBL/GenBank/DDBJ whole genome shotgun (WGS) entry which is preliminary data.</text>
</comment>